<reference evidence="1 2" key="1">
    <citation type="submission" date="2014-09" db="EMBL/GenBank/DDBJ databases">
        <title>Isolation and characterization of Aurantimonas altamirensis ON-56566 from clinical sample following a dog bite.</title>
        <authorList>
            <person name="Eshaghi A."/>
            <person name="Li A."/>
            <person name="Shahinas D."/>
            <person name="Bahn P."/>
            <person name="Kus J.V."/>
            <person name="Patel S.N."/>
        </authorList>
    </citation>
    <scope>NUCLEOTIDE SEQUENCE [LARGE SCALE GENOMIC DNA]</scope>
    <source>
        <strain evidence="1 2">ON-56566</strain>
    </source>
</reference>
<dbReference type="Proteomes" id="UP000030826">
    <property type="component" value="Unassembled WGS sequence"/>
</dbReference>
<gene>
    <name evidence="1" type="ORF">LA66_15940</name>
</gene>
<accession>A0A0B1Q5D2</accession>
<name>A0A0B1Q5D2_9HYPH</name>
<dbReference type="AlphaFoldDB" id="A0A0B1Q5D2"/>
<comment type="caution">
    <text evidence="1">The sequence shown here is derived from an EMBL/GenBank/DDBJ whole genome shotgun (WGS) entry which is preliminary data.</text>
</comment>
<proteinExistence type="predicted"/>
<organism evidence="1 2">
    <name type="scientific">Aureimonas altamirensis</name>
    <dbReference type="NCBI Taxonomy" id="370622"/>
    <lineage>
        <taxon>Bacteria</taxon>
        <taxon>Pseudomonadati</taxon>
        <taxon>Pseudomonadota</taxon>
        <taxon>Alphaproteobacteria</taxon>
        <taxon>Hyphomicrobiales</taxon>
        <taxon>Aurantimonadaceae</taxon>
        <taxon>Aureimonas</taxon>
    </lineage>
</organism>
<sequence>MGSTVLYPALLHRFRGPDLDSAIAAEPVAIAGRIDNAFRRPGPGWSIFVEAQRSEAATYPDNPFPNAASGLVEEERKADFAEVGIHFVSDYFLTILYQPSAEDAARPETWLYEGLGQTAGCDRVGARLPLPGRATGFRKMPKPVYTSIE</sequence>
<evidence type="ECO:0000313" key="2">
    <source>
        <dbReference type="Proteomes" id="UP000030826"/>
    </source>
</evidence>
<evidence type="ECO:0000313" key="1">
    <source>
        <dbReference type="EMBL" id="KHJ54050.1"/>
    </source>
</evidence>
<dbReference type="EMBL" id="JRFJ01000004">
    <property type="protein sequence ID" value="KHJ54050.1"/>
    <property type="molecule type" value="Genomic_DNA"/>
</dbReference>
<protein>
    <submittedName>
        <fullName evidence="1">Uncharacterized protein</fullName>
    </submittedName>
</protein>
<dbReference type="STRING" id="370622.LA66_15940"/>